<dbReference type="EMBL" id="JADBGQ010000007">
    <property type="protein sequence ID" value="KAG5389279.1"/>
    <property type="molecule type" value="Genomic_DNA"/>
</dbReference>
<evidence type="ECO:0008006" key="3">
    <source>
        <dbReference type="Google" id="ProtNLM"/>
    </source>
</evidence>
<accession>A0ABQ7LV59</accession>
<keyword evidence="2" id="KW-1185">Reference proteome</keyword>
<name>A0ABQ7LV59_BRACM</name>
<gene>
    <name evidence="1" type="primary">A08g507110.1_BraROA</name>
    <name evidence="1" type="ORF">IGI04_030820</name>
</gene>
<comment type="caution">
    <text evidence="1">The sequence shown here is derived from an EMBL/GenBank/DDBJ whole genome shotgun (WGS) entry which is preliminary data.</text>
</comment>
<sequence>MLILLQLVCCAEWQMSLESTYFSCHFTSLHHSVYPSAWLLIVNWLHNAPGDRFSLLALLQIWQAAIYVIWHEGNARMHSGLTISHDAVADKAIALAYDRCRAMISLGSPLGPLLLNVWMS</sequence>
<dbReference type="Proteomes" id="UP000823674">
    <property type="component" value="Chromosome A08"/>
</dbReference>
<evidence type="ECO:0000313" key="1">
    <source>
        <dbReference type="EMBL" id="KAG5389279.1"/>
    </source>
</evidence>
<reference evidence="1 2" key="1">
    <citation type="submission" date="2021-03" db="EMBL/GenBank/DDBJ databases">
        <authorList>
            <person name="King G.J."/>
            <person name="Bancroft I."/>
            <person name="Baten A."/>
            <person name="Bloomfield J."/>
            <person name="Borpatragohain P."/>
            <person name="He Z."/>
            <person name="Irish N."/>
            <person name="Irwin J."/>
            <person name="Liu K."/>
            <person name="Mauleon R.P."/>
            <person name="Moore J."/>
            <person name="Morris R."/>
            <person name="Ostergaard L."/>
            <person name="Wang B."/>
            <person name="Wells R."/>
        </authorList>
    </citation>
    <scope>NUCLEOTIDE SEQUENCE [LARGE SCALE GENOMIC DNA]</scope>
    <source>
        <strain evidence="1">R-o-18</strain>
        <tissue evidence="1">Leaf</tissue>
    </source>
</reference>
<organism evidence="1 2">
    <name type="scientific">Brassica rapa subsp. trilocularis</name>
    <dbReference type="NCBI Taxonomy" id="1813537"/>
    <lineage>
        <taxon>Eukaryota</taxon>
        <taxon>Viridiplantae</taxon>
        <taxon>Streptophyta</taxon>
        <taxon>Embryophyta</taxon>
        <taxon>Tracheophyta</taxon>
        <taxon>Spermatophyta</taxon>
        <taxon>Magnoliopsida</taxon>
        <taxon>eudicotyledons</taxon>
        <taxon>Gunneridae</taxon>
        <taxon>Pentapetalae</taxon>
        <taxon>rosids</taxon>
        <taxon>malvids</taxon>
        <taxon>Brassicales</taxon>
        <taxon>Brassicaceae</taxon>
        <taxon>Brassiceae</taxon>
        <taxon>Brassica</taxon>
    </lineage>
</organism>
<proteinExistence type="predicted"/>
<protein>
    <recommendedName>
        <fullName evidence="3">Aminotransferase-like plant mobile domain-containing protein</fullName>
    </recommendedName>
</protein>
<evidence type="ECO:0000313" key="2">
    <source>
        <dbReference type="Proteomes" id="UP000823674"/>
    </source>
</evidence>